<feature type="region of interest" description="Disordered" evidence="1">
    <location>
        <begin position="36"/>
        <end position="57"/>
    </location>
</feature>
<evidence type="ECO:0008006" key="3">
    <source>
        <dbReference type="Google" id="ProtNLM"/>
    </source>
</evidence>
<evidence type="ECO:0000313" key="2">
    <source>
        <dbReference type="EMBL" id="OIQ79219.1"/>
    </source>
</evidence>
<name>A0A1J5QNZ0_9ZZZZ</name>
<proteinExistence type="predicted"/>
<sequence>MRTRYFSARVTTFAACVALGASLAACTSTNGDPSPFPSVTASSPDLTPSRTPTPSVGPAVAQAEAAILEAYRGYWAAKVVSYADPTKEQDPNLARFADDTALADAQSTIFTLRSNGISIPGQPGLSPVVSEIQLGASATAKITDCVDATNWQPIYTATGKSAAAPGQPMRVITESTAFVAEGRWLIRTSLVHRDQTC</sequence>
<evidence type="ECO:0000256" key="1">
    <source>
        <dbReference type="SAM" id="MobiDB-lite"/>
    </source>
</evidence>
<comment type="caution">
    <text evidence="2">The sequence shown here is derived from an EMBL/GenBank/DDBJ whole genome shotgun (WGS) entry which is preliminary data.</text>
</comment>
<reference evidence="2" key="1">
    <citation type="submission" date="2016-10" db="EMBL/GenBank/DDBJ databases">
        <title>Sequence of Gallionella enrichment culture.</title>
        <authorList>
            <person name="Poehlein A."/>
            <person name="Muehling M."/>
            <person name="Daniel R."/>
        </authorList>
    </citation>
    <scope>NUCLEOTIDE SEQUENCE</scope>
</reference>
<dbReference type="PROSITE" id="PS51257">
    <property type="entry name" value="PROKAR_LIPOPROTEIN"/>
    <property type="match status" value="1"/>
</dbReference>
<gene>
    <name evidence="2" type="ORF">GALL_390420</name>
</gene>
<protein>
    <recommendedName>
        <fullName evidence="3">DUF4440 domain-containing protein</fullName>
    </recommendedName>
</protein>
<organism evidence="2">
    <name type="scientific">mine drainage metagenome</name>
    <dbReference type="NCBI Taxonomy" id="410659"/>
    <lineage>
        <taxon>unclassified sequences</taxon>
        <taxon>metagenomes</taxon>
        <taxon>ecological metagenomes</taxon>
    </lineage>
</organism>
<dbReference type="EMBL" id="MLJW01001253">
    <property type="protein sequence ID" value="OIQ79219.1"/>
    <property type="molecule type" value="Genomic_DNA"/>
</dbReference>
<feature type="compositionally biased region" description="Polar residues" evidence="1">
    <location>
        <begin position="36"/>
        <end position="54"/>
    </location>
</feature>
<accession>A0A1J5QNZ0</accession>
<dbReference type="AlphaFoldDB" id="A0A1J5QNZ0"/>